<comment type="caution">
    <text evidence="1">The sequence shown here is derived from an EMBL/GenBank/DDBJ whole genome shotgun (WGS) entry which is preliminary data.</text>
</comment>
<keyword evidence="2" id="KW-1185">Reference proteome</keyword>
<dbReference type="AlphaFoldDB" id="A0A0J1BCI4"/>
<proteinExistence type="predicted"/>
<evidence type="ECO:0000313" key="2">
    <source>
        <dbReference type="Proteomes" id="UP000036367"/>
    </source>
</evidence>
<name>A0A0J1BCI4_RHOIS</name>
<dbReference type="STRING" id="595434.RISK_003802"/>
<gene>
    <name evidence="1" type="ORF">RISK_003802</name>
</gene>
<evidence type="ECO:0000313" key="1">
    <source>
        <dbReference type="EMBL" id="KLU04216.1"/>
    </source>
</evidence>
<dbReference type="Proteomes" id="UP000036367">
    <property type="component" value="Unassembled WGS sequence"/>
</dbReference>
<organism evidence="1 2">
    <name type="scientific">Rhodopirellula islandica</name>
    <dbReference type="NCBI Taxonomy" id="595434"/>
    <lineage>
        <taxon>Bacteria</taxon>
        <taxon>Pseudomonadati</taxon>
        <taxon>Planctomycetota</taxon>
        <taxon>Planctomycetia</taxon>
        <taxon>Pirellulales</taxon>
        <taxon>Pirellulaceae</taxon>
        <taxon>Rhodopirellula</taxon>
    </lineage>
</organism>
<reference evidence="1" key="1">
    <citation type="submission" date="2015-05" db="EMBL/GenBank/DDBJ databases">
        <title>Permanent draft genome of Rhodopirellula islandicus K833.</title>
        <authorList>
            <person name="Kizina J."/>
            <person name="Richter M."/>
            <person name="Glockner F.O."/>
            <person name="Harder J."/>
        </authorList>
    </citation>
    <scope>NUCLEOTIDE SEQUENCE [LARGE SCALE GENOMIC DNA]</scope>
    <source>
        <strain evidence="1">K833</strain>
    </source>
</reference>
<dbReference type="PATRIC" id="fig|595434.4.peg.3609"/>
<dbReference type="EMBL" id="LECT01000029">
    <property type="protein sequence ID" value="KLU04216.1"/>
    <property type="molecule type" value="Genomic_DNA"/>
</dbReference>
<accession>A0A0J1BCI4</accession>
<sequence>MDEWFRPKRTLSFNDARVSKPGFASGCLVPEYRRAEFAGKEAGR</sequence>
<protein>
    <submittedName>
        <fullName evidence="1">Uncharacterized protein</fullName>
    </submittedName>
</protein>